<keyword evidence="1" id="KW-0812">Transmembrane</keyword>
<evidence type="ECO:0000313" key="2">
    <source>
        <dbReference type="EMBL" id="NBI30388.1"/>
    </source>
</evidence>
<protein>
    <submittedName>
        <fullName evidence="2">KinB signaling pathway activation protein</fullName>
    </submittedName>
</protein>
<keyword evidence="1" id="KW-1133">Transmembrane helix</keyword>
<comment type="caution">
    <text evidence="2">The sequence shown here is derived from an EMBL/GenBank/DDBJ whole genome shotgun (WGS) entry which is preliminary data.</text>
</comment>
<dbReference type="InterPro" id="IPR024164">
    <property type="entry name" value="KinB-signalling_activ"/>
</dbReference>
<feature type="transmembrane region" description="Helical" evidence="1">
    <location>
        <begin position="132"/>
        <end position="154"/>
    </location>
</feature>
<name>A0A6N9Q6C0_9BACL</name>
<dbReference type="EMBL" id="SIJB01000031">
    <property type="protein sequence ID" value="NBI30388.1"/>
    <property type="molecule type" value="Genomic_DNA"/>
</dbReference>
<evidence type="ECO:0000313" key="3">
    <source>
        <dbReference type="Proteomes" id="UP000448943"/>
    </source>
</evidence>
<dbReference type="AlphaFoldDB" id="A0A6N9Q6C0"/>
<keyword evidence="3" id="KW-1185">Reference proteome</keyword>
<gene>
    <name evidence="2" type="ORF">ERL59_15675</name>
</gene>
<organism evidence="2 3">
    <name type="scientific">Chengkuizengella marina</name>
    <dbReference type="NCBI Taxonomy" id="2507566"/>
    <lineage>
        <taxon>Bacteria</taxon>
        <taxon>Bacillati</taxon>
        <taxon>Bacillota</taxon>
        <taxon>Bacilli</taxon>
        <taxon>Bacillales</taxon>
        <taxon>Paenibacillaceae</taxon>
        <taxon>Chengkuizengella</taxon>
    </lineage>
</organism>
<dbReference type="OrthoDB" id="2374256at2"/>
<dbReference type="Proteomes" id="UP000448943">
    <property type="component" value="Unassembled WGS sequence"/>
</dbReference>
<feature type="transmembrane region" description="Helical" evidence="1">
    <location>
        <begin position="160"/>
        <end position="178"/>
    </location>
</feature>
<feature type="transmembrane region" description="Helical" evidence="1">
    <location>
        <begin position="77"/>
        <end position="97"/>
    </location>
</feature>
<keyword evidence="1" id="KW-0472">Membrane</keyword>
<evidence type="ECO:0000256" key="1">
    <source>
        <dbReference type="SAM" id="Phobius"/>
    </source>
</evidence>
<reference evidence="2 3" key="1">
    <citation type="submission" date="2019-01" db="EMBL/GenBank/DDBJ databases">
        <title>Chengkuizengella sp. nov., isolated from deep-sea sediment of East Pacific Ocean.</title>
        <authorList>
            <person name="Yang J."/>
            <person name="Lai Q."/>
            <person name="Shao Z."/>
        </authorList>
    </citation>
    <scope>NUCLEOTIDE SEQUENCE [LARGE SCALE GENOMIC DNA]</scope>
    <source>
        <strain evidence="2 3">YPA3-1-1</strain>
    </source>
</reference>
<accession>A0A6N9Q6C0</accession>
<dbReference type="GO" id="GO:0045881">
    <property type="term" value="P:positive regulation of sporulation resulting in formation of a cellular spore"/>
    <property type="evidence" value="ECO:0007669"/>
    <property type="project" value="InterPro"/>
</dbReference>
<dbReference type="SMART" id="SM01251">
    <property type="entry name" value="KbaA"/>
    <property type="match status" value="1"/>
</dbReference>
<feature type="transmembrane region" description="Helical" evidence="1">
    <location>
        <begin position="103"/>
        <end position="125"/>
    </location>
</feature>
<dbReference type="PIRSF" id="PIRSF029886">
    <property type="entry name" value="KBAA"/>
    <property type="match status" value="1"/>
</dbReference>
<dbReference type="Pfam" id="PF14089">
    <property type="entry name" value="KbaA"/>
    <property type="match status" value="1"/>
</dbReference>
<feature type="transmembrane region" description="Helical" evidence="1">
    <location>
        <begin position="7"/>
        <end position="28"/>
    </location>
</feature>
<sequence>MNLKNYTYLFFTTLLVGAVSALLTGLVLDPTLDIKVISLIFLSGLMFSVLSQMGFFAYMMLNYIAKGMITKKGMWEIIQWILIVITFLDVIILRYSFFEENNAGILAYSILPVLLLIASLFIAWVKSKATNFHAFTPTVFFIFVVTMIEAVPSLRDNNEYSTIVMVVPLLCCNIWQIMKLHKLVGKKQNNTQQ</sequence>
<feature type="transmembrane region" description="Helical" evidence="1">
    <location>
        <begin position="40"/>
        <end position="65"/>
    </location>
</feature>
<proteinExistence type="predicted"/>